<dbReference type="PANTHER" id="PTHR40661:SF3">
    <property type="entry name" value="FELS-1 PROPHAGE TRANSCRIPTIONAL REGULATOR"/>
    <property type="match status" value="1"/>
</dbReference>
<evidence type="ECO:0000256" key="1">
    <source>
        <dbReference type="ARBA" id="ARBA00023015"/>
    </source>
</evidence>
<dbReference type="Gene3D" id="1.10.260.40">
    <property type="entry name" value="lambda repressor-like DNA-binding domains"/>
    <property type="match status" value="1"/>
</dbReference>
<dbReference type="CDD" id="cd00093">
    <property type="entry name" value="HTH_XRE"/>
    <property type="match status" value="1"/>
</dbReference>
<name>A0A1A9RLP6_EIKCO</name>
<dbReference type="SUPFAM" id="SSF51306">
    <property type="entry name" value="LexA/Signal peptidase"/>
    <property type="match status" value="1"/>
</dbReference>
<organism evidence="5 6">
    <name type="scientific">Eikenella corrodens</name>
    <dbReference type="NCBI Taxonomy" id="539"/>
    <lineage>
        <taxon>Bacteria</taxon>
        <taxon>Pseudomonadati</taxon>
        <taxon>Pseudomonadota</taxon>
        <taxon>Betaproteobacteria</taxon>
        <taxon>Neisseriales</taxon>
        <taxon>Neisseriaceae</taxon>
        <taxon>Eikenella</taxon>
    </lineage>
</organism>
<comment type="caution">
    <text evidence="5">The sequence shown here is derived from an EMBL/GenBank/DDBJ whole genome shotgun (WGS) entry which is preliminary data.</text>
</comment>
<accession>A0A1A9RLP6</accession>
<dbReference type="Pfam" id="PF00717">
    <property type="entry name" value="Peptidase_S24"/>
    <property type="match status" value="1"/>
</dbReference>
<protein>
    <recommendedName>
        <fullName evidence="4">Peptidase S24/S26A/S26B/S26C domain-containing protein</fullName>
    </recommendedName>
</protein>
<dbReference type="RefSeq" id="WP_064084348.1">
    <property type="nucleotide sequence ID" value="NZ_LXSH01000028.1"/>
</dbReference>
<dbReference type="PANTHER" id="PTHR40661">
    <property type="match status" value="1"/>
</dbReference>
<keyword evidence="1" id="KW-0805">Transcription regulation</keyword>
<dbReference type="GO" id="GO:0003677">
    <property type="term" value="F:DNA binding"/>
    <property type="evidence" value="ECO:0007669"/>
    <property type="project" value="UniProtKB-KW"/>
</dbReference>
<keyword evidence="2" id="KW-0238">DNA-binding</keyword>
<dbReference type="EMBL" id="LXSH01000028">
    <property type="protein sequence ID" value="OAM20359.1"/>
    <property type="molecule type" value="Genomic_DNA"/>
</dbReference>
<dbReference type="InterPro" id="IPR039418">
    <property type="entry name" value="LexA-like"/>
</dbReference>
<feature type="domain" description="Peptidase S24/S26A/S26B/S26C" evidence="4">
    <location>
        <begin position="117"/>
        <end position="214"/>
    </location>
</feature>
<evidence type="ECO:0000256" key="2">
    <source>
        <dbReference type="ARBA" id="ARBA00023125"/>
    </source>
</evidence>
<dbReference type="AlphaFoldDB" id="A0A1A9RLP6"/>
<evidence type="ECO:0000313" key="5">
    <source>
        <dbReference type="EMBL" id="OAM20359.1"/>
    </source>
</evidence>
<dbReference type="InterPro" id="IPR001387">
    <property type="entry name" value="Cro/C1-type_HTH"/>
</dbReference>
<dbReference type="InterPro" id="IPR036286">
    <property type="entry name" value="LexA/Signal_pep-like_sf"/>
</dbReference>
<sequence>MKSIEEIRRERLNMLVQEYGSQAELARKIDKSPTQIWQWINGTPSVTGTPRSLRNTTAREIEKRVNKPTGWLDRPLGEMEEEEPTAGDSITFRHKEILVSCGAGVVNADFPEVIRTLEIPTNQVIKLFGRHDVEHLDIVGISGDSMEPTLPQKGLAFVDTRINYFDGDGIYAFYYRDGCYMKRLQKLPGKMIAKSDNPLYDPFEINPEHEGEFVIISKFVAVLPLEIISL</sequence>
<dbReference type="InterPro" id="IPR015927">
    <property type="entry name" value="Peptidase_S24_S26A/B/C"/>
</dbReference>
<gene>
    <name evidence="5" type="ORF">A7P89_10700</name>
</gene>
<evidence type="ECO:0000259" key="4">
    <source>
        <dbReference type="Pfam" id="PF00717"/>
    </source>
</evidence>
<dbReference type="Proteomes" id="UP000078103">
    <property type="component" value="Unassembled WGS sequence"/>
</dbReference>
<evidence type="ECO:0000313" key="6">
    <source>
        <dbReference type="Proteomes" id="UP000078103"/>
    </source>
</evidence>
<dbReference type="CDD" id="cd06529">
    <property type="entry name" value="S24_LexA-like"/>
    <property type="match status" value="1"/>
</dbReference>
<proteinExistence type="predicted"/>
<reference evidence="6" key="1">
    <citation type="submission" date="2016-05" db="EMBL/GenBank/DDBJ databases">
        <title>Draft genome of Corynebacterium afermentans subsp. afermentans LCDC 88199T.</title>
        <authorList>
            <person name="Bernier A.-M."/>
            <person name="Bernard K."/>
        </authorList>
    </citation>
    <scope>NUCLEOTIDE SEQUENCE [LARGE SCALE GENOMIC DNA]</scope>
    <source>
        <strain evidence="6">NML120819</strain>
    </source>
</reference>
<dbReference type="Gene3D" id="2.10.109.10">
    <property type="entry name" value="Umud Fragment, subunit A"/>
    <property type="match status" value="1"/>
</dbReference>
<keyword evidence="3" id="KW-0804">Transcription</keyword>
<evidence type="ECO:0000256" key="3">
    <source>
        <dbReference type="ARBA" id="ARBA00023163"/>
    </source>
</evidence>
<dbReference type="InterPro" id="IPR010982">
    <property type="entry name" value="Lambda_DNA-bd_dom_sf"/>
</dbReference>